<dbReference type="Pfam" id="PF05004">
    <property type="entry name" value="IFRD"/>
    <property type="match status" value="2"/>
</dbReference>
<keyword evidence="5" id="KW-1185">Reference proteome</keyword>
<comment type="caution">
    <text evidence="4">The sequence shown here is derived from an EMBL/GenBank/DDBJ whole genome shotgun (WGS) entry which is preliminary data.</text>
</comment>
<name>A0AAN8WBM5_9MAGN</name>
<dbReference type="PANTHER" id="PTHR12354">
    <property type="entry name" value="INTERFERON-RELATED DEVELOPMENTAL REGULATOR"/>
    <property type="match status" value="1"/>
</dbReference>
<dbReference type="InterPro" id="IPR039777">
    <property type="entry name" value="IFRD"/>
</dbReference>
<evidence type="ECO:0000259" key="3">
    <source>
        <dbReference type="Pfam" id="PF05004"/>
    </source>
</evidence>
<gene>
    <name evidence="4" type="ORF">RJ641_013195</name>
</gene>
<accession>A0AAN8WBM5</accession>
<dbReference type="InterPro" id="IPR007701">
    <property type="entry name" value="Interferon-rel_develop_reg_N"/>
</dbReference>
<evidence type="ECO:0000313" key="5">
    <source>
        <dbReference type="Proteomes" id="UP001370490"/>
    </source>
</evidence>
<evidence type="ECO:0000313" key="4">
    <source>
        <dbReference type="EMBL" id="KAK6945651.1"/>
    </source>
</evidence>
<dbReference type="InterPro" id="IPR016024">
    <property type="entry name" value="ARM-type_fold"/>
</dbReference>
<reference evidence="4 5" key="1">
    <citation type="submission" date="2023-12" db="EMBL/GenBank/DDBJ databases">
        <title>A high-quality genome assembly for Dillenia turbinata (Dilleniales).</title>
        <authorList>
            <person name="Chanderbali A."/>
        </authorList>
    </citation>
    <scope>NUCLEOTIDE SEQUENCE [LARGE SCALE GENOMIC DNA]</scope>
    <source>
        <strain evidence="4">LSX21</strain>
        <tissue evidence="4">Leaf</tissue>
    </source>
</reference>
<sequence length="362" mass="41728">MNRKGINRGNGGRDRGCDQGRGQAHAQARSTRHGREKRVENLTRQVIITGKDEDLTKRFKSNRFNFRKSLDYYSQQLFEKRGSKREEALASIIEAFTNDLQCQFAQEKFATLLDRFLKSVESGSPKEIDLACRAIGLLVLTNPNMDNAHEAYEECLPRFSHLLTSDILQSFQDVKEGKVSSLAEAICVWSFLLSTLEGWDLNYKHWRGANSKFLSLLEDENILVQFAAKQALSMVFEKGCVQKFSDNSDFELEHLYQLKNTFIENNPEKSMMVGGCPLKIANKSELLQLEFFKHVLGDGFSLHMMQNENLSHKFEFESVEEFISDNELSQPEIQEVHVQYFEPTVRNKGCKQEKKWVLEDDE</sequence>
<comment type="similarity">
    <text evidence="1">Belongs to the IFRD family.</text>
</comment>
<dbReference type="AlphaFoldDB" id="A0AAN8WBM5"/>
<feature type="domain" description="Interferon-related developmental regulator N-terminal" evidence="3">
    <location>
        <begin position="173"/>
        <end position="257"/>
    </location>
</feature>
<proteinExistence type="inferred from homology"/>
<dbReference type="SUPFAM" id="SSF48371">
    <property type="entry name" value="ARM repeat"/>
    <property type="match status" value="1"/>
</dbReference>
<dbReference type="Proteomes" id="UP001370490">
    <property type="component" value="Unassembled WGS sequence"/>
</dbReference>
<protein>
    <submittedName>
        <fullName evidence="4">Interferon-related developmental regulator, N-terminal</fullName>
    </submittedName>
</protein>
<dbReference type="EMBL" id="JBAMMX010000002">
    <property type="protein sequence ID" value="KAK6945651.1"/>
    <property type="molecule type" value="Genomic_DNA"/>
</dbReference>
<evidence type="ECO:0000256" key="2">
    <source>
        <dbReference type="SAM" id="MobiDB-lite"/>
    </source>
</evidence>
<organism evidence="4 5">
    <name type="scientific">Dillenia turbinata</name>
    <dbReference type="NCBI Taxonomy" id="194707"/>
    <lineage>
        <taxon>Eukaryota</taxon>
        <taxon>Viridiplantae</taxon>
        <taxon>Streptophyta</taxon>
        <taxon>Embryophyta</taxon>
        <taxon>Tracheophyta</taxon>
        <taxon>Spermatophyta</taxon>
        <taxon>Magnoliopsida</taxon>
        <taxon>eudicotyledons</taxon>
        <taxon>Gunneridae</taxon>
        <taxon>Pentapetalae</taxon>
        <taxon>Dilleniales</taxon>
        <taxon>Dilleniaceae</taxon>
        <taxon>Dillenia</taxon>
    </lineage>
</organism>
<evidence type="ECO:0000256" key="1">
    <source>
        <dbReference type="ARBA" id="ARBA00008828"/>
    </source>
</evidence>
<feature type="domain" description="Interferon-related developmental regulator N-terminal" evidence="3">
    <location>
        <begin position="59"/>
        <end position="165"/>
    </location>
</feature>
<feature type="region of interest" description="Disordered" evidence="2">
    <location>
        <begin position="1"/>
        <end position="38"/>
    </location>
</feature>
<dbReference type="PANTHER" id="PTHR12354:SF1">
    <property type="entry name" value="INTERFERON-RELATED DEVELOPMENTAL REGULATOR 1"/>
    <property type="match status" value="1"/>
</dbReference>